<dbReference type="Proteomes" id="UP000287188">
    <property type="component" value="Unassembled WGS sequence"/>
</dbReference>
<keyword evidence="5" id="KW-1185">Reference proteome</keyword>
<dbReference type="AlphaFoldDB" id="A0A402ASV6"/>
<feature type="compositionally biased region" description="Polar residues" evidence="2">
    <location>
        <begin position="78"/>
        <end position="109"/>
    </location>
</feature>
<accession>A0A402ASV6</accession>
<evidence type="ECO:0000256" key="2">
    <source>
        <dbReference type="SAM" id="MobiDB-lite"/>
    </source>
</evidence>
<evidence type="ECO:0000313" key="5">
    <source>
        <dbReference type="Proteomes" id="UP000287188"/>
    </source>
</evidence>
<protein>
    <submittedName>
        <fullName evidence="4">Peptidase</fullName>
    </submittedName>
</protein>
<dbReference type="OrthoDB" id="191045at2"/>
<sequence length="326" mass="35632">MSQRPGRIHPFLVDRIFLSGLACAYVVYLMAFGHVLYLWMFAPSDPITEHQIDVTSNTAVQHWTVANMRNAIDDDQQNGDVSSLTQERGTVTGQGKASLQQGQPPSDESLSYPLSTVGKVFFTNAAGQNMSCSGTAVTSPNSSVVDTAGHCFYQHGDWMQNVLFCPQYDNGNTPYGCWAARDLEIPSDWLNAKPNDYHHDFGMAIVAANSHGLLTDVVGGAGWAYNQPVNQPFYACGYPAMHPFDGQTRQSCEGSPGTSWQHGGGNVVSIPCAMNGGSSGGPWFIKIGDKWYLNGHNDFISSLIPGHMFSPYYDDTWYALYDKASK</sequence>
<comment type="caution">
    <text evidence="4">The sequence shown here is derived from an EMBL/GenBank/DDBJ whole genome shotgun (WGS) entry which is preliminary data.</text>
</comment>
<dbReference type="InterPro" id="IPR043504">
    <property type="entry name" value="Peptidase_S1_PA_chymotrypsin"/>
</dbReference>
<keyword evidence="3" id="KW-1133">Transmembrane helix</keyword>
<keyword evidence="1" id="KW-0732">Signal</keyword>
<name>A0A402ASV6_9CHLR</name>
<proteinExistence type="predicted"/>
<dbReference type="RefSeq" id="WP_126554675.1">
    <property type="nucleotide sequence ID" value="NZ_BIFS01000002.1"/>
</dbReference>
<gene>
    <name evidence="4" type="ORF">KDK_59230</name>
</gene>
<reference evidence="5" key="1">
    <citation type="submission" date="2018-12" db="EMBL/GenBank/DDBJ databases">
        <title>Tengunoibacter tsumagoiensis gen. nov., sp. nov., Dictyobacter kobayashii sp. nov., D. alpinus sp. nov., and D. joshuensis sp. nov. and description of Dictyobacteraceae fam. nov. within the order Ktedonobacterales isolated from Tengu-no-mugimeshi.</title>
        <authorList>
            <person name="Wang C.M."/>
            <person name="Zheng Y."/>
            <person name="Sakai Y."/>
            <person name="Toyoda A."/>
            <person name="Minakuchi Y."/>
            <person name="Abe K."/>
            <person name="Yokota A."/>
            <person name="Yabe S."/>
        </authorList>
    </citation>
    <scope>NUCLEOTIDE SEQUENCE [LARGE SCALE GENOMIC DNA]</scope>
    <source>
        <strain evidence="5">Uno11</strain>
    </source>
</reference>
<dbReference type="PANTHER" id="PTHR15462">
    <property type="entry name" value="SERINE PROTEASE"/>
    <property type="match status" value="1"/>
</dbReference>
<dbReference type="SUPFAM" id="SSF50494">
    <property type="entry name" value="Trypsin-like serine proteases"/>
    <property type="match status" value="1"/>
</dbReference>
<dbReference type="EMBL" id="BIFS01000002">
    <property type="protein sequence ID" value="GCE22123.1"/>
    <property type="molecule type" value="Genomic_DNA"/>
</dbReference>
<dbReference type="Gene3D" id="2.40.10.10">
    <property type="entry name" value="Trypsin-like serine proteases"/>
    <property type="match status" value="2"/>
</dbReference>
<dbReference type="PANTHER" id="PTHR15462:SF19">
    <property type="entry name" value="PEPTIDASE S1 DOMAIN-CONTAINING PROTEIN"/>
    <property type="match status" value="1"/>
</dbReference>
<feature type="region of interest" description="Disordered" evidence="2">
    <location>
        <begin position="72"/>
        <end position="109"/>
    </location>
</feature>
<evidence type="ECO:0000256" key="3">
    <source>
        <dbReference type="SAM" id="Phobius"/>
    </source>
</evidence>
<dbReference type="InterPro" id="IPR009003">
    <property type="entry name" value="Peptidase_S1_PA"/>
</dbReference>
<evidence type="ECO:0000256" key="1">
    <source>
        <dbReference type="ARBA" id="ARBA00022729"/>
    </source>
</evidence>
<feature type="transmembrane region" description="Helical" evidence="3">
    <location>
        <begin position="12"/>
        <end position="40"/>
    </location>
</feature>
<keyword evidence="3" id="KW-0812">Transmembrane</keyword>
<organism evidence="4 5">
    <name type="scientific">Dictyobacter kobayashii</name>
    <dbReference type="NCBI Taxonomy" id="2014872"/>
    <lineage>
        <taxon>Bacteria</taxon>
        <taxon>Bacillati</taxon>
        <taxon>Chloroflexota</taxon>
        <taxon>Ktedonobacteria</taxon>
        <taxon>Ktedonobacterales</taxon>
        <taxon>Dictyobacteraceae</taxon>
        <taxon>Dictyobacter</taxon>
    </lineage>
</organism>
<evidence type="ECO:0000313" key="4">
    <source>
        <dbReference type="EMBL" id="GCE22123.1"/>
    </source>
</evidence>
<keyword evidence="3" id="KW-0472">Membrane</keyword>
<dbReference type="InterPro" id="IPR050966">
    <property type="entry name" value="Glutamyl_endopeptidase"/>
</dbReference>